<dbReference type="RefSeq" id="WP_270095970.1">
    <property type="nucleotide sequence ID" value="NZ_JAQFFK010000003.1"/>
</dbReference>
<evidence type="ECO:0000313" key="4">
    <source>
        <dbReference type="Proteomes" id="UP001185015"/>
    </source>
</evidence>
<name>A0AA90ZD01_9EURY</name>
<organism evidence="3 4">
    <name type="scientific">Methanococcoides alaskense</name>
    <dbReference type="NCBI Taxonomy" id="325778"/>
    <lineage>
        <taxon>Archaea</taxon>
        <taxon>Methanobacteriati</taxon>
        <taxon>Methanobacteriota</taxon>
        <taxon>Stenosarchaea group</taxon>
        <taxon>Methanomicrobia</taxon>
        <taxon>Methanosarcinales</taxon>
        <taxon>Methanosarcinaceae</taxon>
        <taxon>Methanococcoides</taxon>
    </lineage>
</organism>
<evidence type="ECO:0000259" key="2">
    <source>
        <dbReference type="Pfam" id="PF18902"/>
    </source>
</evidence>
<reference evidence="3 4" key="1">
    <citation type="submission" date="2023-07" db="EMBL/GenBank/DDBJ databases">
        <title>Genomic Encyclopedia of Type Strains, Phase IV (KMG-IV): sequencing the most valuable type-strain genomes for metagenomic binning, comparative biology and taxonomic classification.</title>
        <authorList>
            <person name="Goeker M."/>
        </authorList>
    </citation>
    <scope>NUCLEOTIDE SEQUENCE [LARGE SCALE GENOMIC DNA]</scope>
    <source>
        <strain evidence="3 4">DSM 17273</strain>
    </source>
</reference>
<sequence>MQQVLSTHDLESVKEFNAFLYDIRYILVFYVLGDFITTAKALYCGVEANGFMALVMAEFGVWALFALKLVFVLIVYWIYKGSFSSCDKQNNDIWAMMKGLITFVGVFLVVNNLLVIWGSFSILQLFGIVLL</sequence>
<keyword evidence="4" id="KW-1185">Reference proteome</keyword>
<feature type="transmembrane region" description="Helical" evidence="1">
    <location>
        <begin position="100"/>
        <end position="130"/>
    </location>
</feature>
<comment type="caution">
    <text evidence="3">The sequence shown here is derived from an EMBL/GenBank/DDBJ whole genome shotgun (WGS) entry which is preliminary data.</text>
</comment>
<dbReference type="AlphaFoldDB" id="A0AA90ZD01"/>
<dbReference type="Pfam" id="PF18902">
    <property type="entry name" value="DUF5658"/>
    <property type="match status" value="1"/>
</dbReference>
<proteinExistence type="predicted"/>
<keyword evidence="1" id="KW-0812">Transmembrane</keyword>
<dbReference type="Proteomes" id="UP001185015">
    <property type="component" value="Unassembled WGS sequence"/>
</dbReference>
<keyword evidence="1" id="KW-1133">Transmembrane helix</keyword>
<dbReference type="InterPro" id="IPR043717">
    <property type="entry name" value="DUF5658"/>
</dbReference>
<gene>
    <name evidence="3" type="ORF">J2750_001505</name>
</gene>
<dbReference type="EMBL" id="JAVDQI010000005">
    <property type="protein sequence ID" value="MDR6223043.1"/>
    <property type="molecule type" value="Genomic_DNA"/>
</dbReference>
<feature type="transmembrane region" description="Helical" evidence="1">
    <location>
        <begin position="59"/>
        <end position="79"/>
    </location>
</feature>
<evidence type="ECO:0000313" key="3">
    <source>
        <dbReference type="EMBL" id="MDR6223043.1"/>
    </source>
</evidence>
<accession>A0AA90ZD01</accession>
<protein>
    <recommendedName>
        <fullName evidence="2">DUF5658 domain-containing protein</fullName>
    </recommendedName>
</protein>
<feature type="domain" description="DUF5658" evidence="2">
    <location>
        <begin position="26"/>
        <end position="117"/>
    </location>
</feature>
<keyword evidence="1" id="KW-0472">Membrane</keyword>
<evidence type="ECO:0000256" key="1">
    <source>
        <dbReference type="SAM" id="Phobius"/>
    </source>
</evidence>